<dbReference type="EMBL" id="JPIU01000025">
    <property type="protein sequence ID" value="KIO46582.1"/>
    <property type="molecule type" value="Genomic_DNA"/>
</dbReference>
<proteinExistence type="predicted"/>
<comment type="subcellular location">
    <subcellularLocation>
        <location evidence="1">Cell membrane</location>
        <topology evidence="1">Multi-pass membrane protein</topology>
    </subcellularLocation>
</comment>
<feature type="transmembrane region" description="Helical" evidence="6">
    <location>
        <begin position="267"/>
        <end position="292"/>
    </location>
</feature>
<evidence type="ECO:0000256" key="4">
    <source>
        <dbReference type="ARBA" id="ARBA00022989"/>
    </source>
</evidence>
<evidence type="ECO:0000256" key="6">
    <source>
        <dbReference type="SAM" id="Phobius"/>
    </source>
</evidence>
<feature type="transmembrane region" description="Helical" evidence="6">
    <location>
        <begin position="231"/>
        <end position="255"/>
    </location>
</feature>
<evidence type="ECO:0000313" key="9">
    <source>
        <dbReference type="Proteomes" id="UP000031980"/>
    </source>
</evidence>
<feature type="transmembrane region" description="Helical" evidence="6">
    <location>
        <begin position="474"/>
        <end position="492"/>
    </location>
</feature>
<reference evidence="8 9" key="1">
    <citation type="submission" date="2014-07" db="EMBL/GenBank/DDBJ databases">
        <title>Porphyromonadaceae bacterium OUH 308042 = ATCC BAA-2681 = DSM 28342 draft genome.</title>
        <authorList>
            <person name="Sydenham T.V."/>
            <person name="Hasman H."/>
            <person name="Justensen U.S."/>
        </authorList>
    </citation>
    <scope>NUCLEOTIDE SEQUENCE [LARGE SCALE GENOMIC DNA]</scope>
    <source>
        <strain evidence="8 9">OUH 308042</strain>
    </source>
</reference>
<feature type="domain" description="ComEC/Rec2-related protein" evidence="7">
    <location>
        <begin position="209"/>
        <end position="464"/>
    </location>
</feature>
<feature type="transmembrane region" description="Helical" evidence="6">
    <location>
        <begin position="400"/>
        <end position="426"/>
    </location>
</feature>
<evidence type="ECO:0000256" key="2">
    <source>
        <dbReference type="ARBA" id="ARBA00022475"/>
    </source>
</evidence>
<feature type="transmembrane region" description="Helical" evidence="6">
    <location>
        <begin position="329"/>
        <end position="346"/>
    </location>
</feature>
<feature type="transmembrane region" description="Helical" evidence="6">
    <location>
        <begin position="58"/>
        <end position="77"/>
    </location>
</feature>
<comment type="caution">
    <text evidence="8">The sequence shown here is derived from an EMBL/GenBank/DDBJ whole genome shotgun (WGS) entry which is preliminary data.</text>
</comment>
<dbReference type="GO" id="GO:0005886">
    <property type="term" value="C:plasma membrane"/>
    <property type="evidence" value="ECO:0007669"/>
    <property type="project" value="UniProtKB-SubCell"/>
</dbReference>
<gene>
    <name evidence="8" type="ORF">BA92_01535</name>
</gene>
<keyword evidence="9" id="KW-1185">Reference proteome</keyword>
<dbReference type="RefSeq" id="WP_041504762.1">
    <property type="nucleotide sequence ID" value="NZ_JPIU01000025.1"/>
</dbReference>
<organism evidence="8 9">
    <name type="scientific">Sanguibacteroides justesenii</name>
    <dbReference type="NCBI Taxonomy" id="1547597"/>
    <lineage>
        <taxon>Bacteria</taxon>
        <taxon>Pseudomonadati</taxon>
        <taxon>Bacteroidota</taxon>
        <taxon>Bacteroidia</taxon>
        <taxon>Bacteroidales</taxon>
        <taxon>Porphyromonadaceae</taxon>
        <taxon>Sanguibacteroides</taxon>
    </lineage>
</organism>
<evidence type="ECO:0000259" key="7">
    <source>
        <dbReference type="Pfam" id="PF03772"/>
    </source>
</evidence>
<keyword evidence="2" id="KW-1003">Cell membrane</keyword>
<dbReference type="Proteomes" id="UP000031980">
    <property type="component" value="Unassembled WGS sequence"/>
</dbReference>
<evidence type="ECO:0000256" key="5">
    <source>
        <dbReference type="ARBA" id="ARBA00023136"/>
    </source>
</evidence>
<dbReference type="AlphaFoldDB" id="A0A0C3NK45"/>
<dbReference type="InterPro" id="IPR052159">
    <property type="entry name" value="Competence_DNA_uptake"/>
</dbReference>
<evidence type="ECO:0000256" key="3">
    <source>
        <dbReference type="ARBA" id="ARBA00022692"/>
    </source>
</evidence>
<dbReference type="PANTHER" id="PTHR30619">
    <property type="entry name" value="DNA INTERNALIZATION/COMPETENCE PROTEIN COMEC/REC2"/>
    <property type="match status" value="1"/>
</dbReference>
<feature type="transmembrane region" description="Helical" evidence="6">
    <location>
        <begin position="447"/>
        <end position="468"/>
    </location>
</feature>
<feature type="transmembrane region" description="Helical" evidence="6">
    <location>
        <begin position="33"/>
        <end position="52"/>
    </location>
</feature>
<dbReference type="InterPro" id="IPR004477">
    <property type="entry name" value="ComEC_N"/>
</dbReference>
<keyword evidence="5 6" id="KW-0472">Membrane</keyword>
<accession>A0A0C3NK45</accession>
<evidence type="ECO:0000313" key="8">
    <source>
        <dbReference type="EMBL" id="KIO46582.1"/>
    </source>
</evidence>
<sequence>MFALFKHKYPFILLSFPVTGGILWSSHITAFTLQGYTVGILLSLASIAYTFLLSRNFLFQNLSLVLFLFFLAAYRYYSPEVPIPLNGKNYAITGEYTGQFSPDHYIIKNKALCIRLQVKDSLCPEIGDCFYFQARLFPLSSRSNIYEFDYNDYLRQQGIHLQGIALSPLTPVKHRSSFWGLSQKIRKALLEKLNHTVKDTTTRSLLQALCLGYKYNIPPDYRKVFQSTGTVHLLAISGLHMGAIYLLLTSVLSVLHLKKGEWLLIPLLWLFAFVSGLSPSACRAASILSFIVISKLLHKDHTPLNAVGASAFFTLLIKPALLYSVSFQMSYAAYTGIVLLYPVFRVKSNRRPVVIQKICSLFFLSLAAQIAVLPLTAYYFHSLTLNSVIINIAAIPLATALLYGGILILALPGCIGLLVSPFIVGIERSLLFLLHIFDRFSLVQDNLYPTPVQLVLIYLLLLSFRAYTTNRKSYIRHIIYLVSLSLLLFNGISRYEKQSNQEVVIYHRYNSSMILLNYKGYYTFLKNTYPHSRHLPYIEANRLKAIPPHHSFIADEIQRLHNRLISPSFSLYIADSSTRNIPPTDYLVITDNIFPHQLSCLSESQLKKIILDGSNRSRSIEAWRIWAKEKGLPLQTTNENGSLQLKLK</sequence>
<dbReference type="PANTHER" id="PTHR30619:SF1">
    <property type="entry name" value="RECOMBINATION PROTEIN 2"/>
    <property type="match status" value="1"/>
</dbReference>
<evidence type="ECO:0000256" key="1">
    <source>
        <dbReference type="ARBA" id="ARBA00004651"/>
    </source>
</evidence>
<dbReference type="NCBIfam" id="TIGR00360">
    <property type="entry name" value="ComEC_N-term"/>
    <property type="match status" value="1"/>
</dbReference>
<dbReference type="Pfam" id="PF03772">
    <property type="entry name" value="Competence"/>
    <property type="match status" value="1"/>
</dbReference>
<keyword evidence="4 6" id="KW-1133">Transmembrane helix</keyword>
<protein>
    <recommendedName>
        <fullName evidence="7">ComEC/Rec2-related protein domain-containing protein</fullName>
    </recommendedName>
</protein>
<name>A0A0C3NK45_9PORP</name>
<feature type="transmembrane region" description="Helical" evidence="6">
    <location>
        <begin position="358"/>
        <end position="380"/>
    </location>
</feature>
<keyword evidence="3 6" id="KW-0812">Transmembrane</keyword>